<dbReference type="GO" id="GO:0050242">
    <property type="term" value="F:pyruvate, phosphate dikinase activity"/>
    <property type="evidence" value="ECO:0007669"/>
    <property type="project" value="UniProtKB-EC"/>
</dbReference>
<dbReference type="Pfam" id="PF01326">
    <property type="entry name" value="PPDK_N"/>
    <property type="match status" value="1"/>
</dbReference>
<evidence type="ECO:0000259" key="2">
    <source>
        <dbReference type="Pfam" id="PF01326"/>
    </source>
</evidence>
<dbReference type="Gene3D" id="3.50.30.10">
    <property type="entry name" value="Phosphohistidine domain"/>
    <property type="match status" value="1"/>
</dbReference>
<name>A0A3B0VV87_9ZZZZ</name>
<dbReference type="Gene3D" id="1.20.80.30">
    <property type="match status" value="1"/>
</dbReference>
<dbReference type="Pfam" id="PF00391">
    <property type="entry name" value="PEP-utilizers"/>
    <property type="match status" value="1"/>
</dbReference>
<accession>A0A3B0VV87</accession>
<dbReference type="Gene3D" id="3.30.470.20">
    <property type="entry name" value="ATP-grasp fold, B domain"/>
    <property type="match status" value="1"/>
</dbReference>
<dbReference type="InterPro" id="IPR008279">
    <property type="entry name" value="PEP-util_enz_mobile_dom"/>
</dbReference>
<dbReference type="PANTHER" id="PTHR22931">
    <property type="entry name" value="PHOSPHOENOLPYRUVATE DIKINASE-RELATED"/>
    <property type="match status" value="1"/>
</dbReference>
<gene>
    <name evidence="3" type="ORF">MNBD_DELTA03-448</name>
</gene>
<dbReference type="InterPro" id="IPR010121">
    <property type="entry name" value="Pyruvate_phosphate_dikinase"/>
</dbReference>
<dbReference type="InterPro" id="IPR036637">
    <property type="entry name" value="Phosphohistidine_dom_sf"/>
</dbReference>
<evidence type="ECO:0000259" key="1">
    <source>
        <dbReference type="Pfam" id="PF00391"/>
    </source>
</evidence>
<dbReference type="SUPFAM" id="SSF56059">
    <property type="entry name" value="Glutathione synthetase ATP-binding domain-like"/>
    <property type="match status" value="1"/>
</dbReference>
<keyword evidence="3" id="KW-0808">Transferase</keyword>
<dbReference type="EC" id="2.7.9.1" evidence="3"/>
<dbReference type="SUPFAM" id="SSF52009">
    <property type="entry name" value="Phosphohistidine domain"/>
    <property type="match status" value="1"/>
</dbReference>
<feature type="domain" description="PEP-utilising enzyme mobile" evidence="1">
    <location>
        <begin position="1353"/>
        <end position="1433"/>
    </location>
</feature>
<dbReference type="GO" id="GO:0005524">
    <property type="term" value="F:ATP binding"/>
    <property type="evidence" value="ECO:0007669"/>
    <property type="project" value="InterPro"/>
</dbReference>
<organism evidence="3">
    <name type="scientific">hydrothermal vent metagenome</name>
    <dbReference type="NCBI Taxonomy" id="652676"/>
    <lineage>
        <taxon>unclassified sequences</taxon>
        <taxon>metagenomes</taxon>
        <taxon>ecological metagenomes</taxon>
    </lineage>
</organism>
<sequence length="1451" mass="166162">MSSSKPIKSDALKANLQETAVDKVLIDPSYDVLMEIVQDYRGISRSLYELLVEINHPFRNWILILPRLRAYILKHNRHYMAHPQGPLAMRRFVDIFLEAVSGAQALAGAKGLGPVSAGHGQSSPKNAAAIISQTMESMLAYLEKLIRDLKPAALPDYQASFDHCFAKLYKLHDDILTHLVQGYHPLKNIAAAFLKAGDTCPDFDLTAFTRLYKRLEIIDYNYWLSEEDPLPWFIEACGHEQDDWKVDELFAPISHQSIAACLAALTKDDEADSRKELARILRLPGHIDIVRFYKDIPRQLLTVPFPNASYPGSHDFPAQTGSGAPMETQKDRFAENRKLLFLFRIMDIPGLFLIHEETLREINRSLVHLIRQQSFEEIEQFLLTTFQLLKANVKKFPHTSLQCIQILGTEVFKRESGRLVESFLWEVVRFGFQYANVTGVDEDWQPISNPAHLINIRVWLSLIMQEPKWCSTLFSALIINLHLSGTCIKDTDLFQRDITNLLNHPIEPLYNLAKQFAKLLPVFFNDIGAEGELREVSTELDETHRRRDLLIHFLRKQSHVESSNLIVAFIEAIFSFWRTKDKELLADFLPPEVLQQVDTHGPFIDDLHVLLKRVFELPAIQGVQDLLSWPQAERMSFLNQQADLNPVELRRFTLLVEMYYLLYEKYNLGLQDMRQQLELAVDSGFPELAELIEALEAGGTFECLEALLDHLENLQKIILSKEIFEAKEDIYYKRHIAVDIPSVYGRYRERKFDALGLTFRLENMANIYLEKIPQTVNLSFITEATFIRIINCLKLYIRALKIDGITSRYLESYLALLGNSLEQKRFSYTQYLDIFRGLSEGVKDIIYAYYTNVHQNNLSIIIPQIGADNLMPRYRSLWHENDKSGSIHRLSESFLRDIISGTFGLQHLDNFITRIYQTLEIQKELLDEKNLDLLMTYNPENVITFLHQRNPRTDNILMLGNKGYNLKLLANDAQQVPPGFVITTEMFRCWPVIKDFFKAREEFMAQIRHAMHELEETTGRGYGDPKNPLLVSVRSGAAVSMPGMMATLHNIGLNEEIAESFAKESGLEYLAWDNYRRFLQSWAMTSGVSRETFQTLMDEAKTKYDVQVKRQFTPAQMKELALKYQKTIRGIGIGIPDDPWLQLIAALEMVLNSWNTAKTRDYRALMDVSDSWGTAVIIQSMVYGNLGQESGSGVLFTAHPYRKVRRVALWGDYAPGDQGEDIVSGLVTAYPISVEQAEIDGRSKEFTLERRFPKIYQRLRSIARELVYDKQWNPQDIEFTFEGPEAENLYLLQTRDMITIKKKENFSAFVDNIETKKAVLGKGIGVSGSALAGRAVFTVDNINRLRQEDPQTPLILVRQDTVPEDIKEVSMVDGLITARGGQTSHASVVALRLDKTCVVGCKNLKVYETEERCEISGHVIRFGDPISIDGRKGLFLRGIHPIQKEVHILPI</sequence>
<dbReference type="InterPro" id="IPR013815">
    <property type="entry name" value="ATP_grasp_subdomain_1"/>
</dbReference>
<protein>
    <submittedName>
        <fullName evidence="3">Pyruvate,phosphate dikinase</fullName>
        <ecNumber evidence="3">2.7.9.1</ecNumber>
    </submittedName>
</protein>
<dbReference type="Gene3D" id="3.30.1490.20">
    <property type="entry name" value="ATP-grasp fold, A domain"/>
    <property type="match status" value="1"/>
</dbReference>
<dbReference type="GO" id="GO:0016301">
    <property type="term" value="F:kinase activity"/>
    <property type="evidence" value="ECO:0007669"/>
    <property type="project" value="UniProtKB-KW"/>
</dbReference>
<keyword evidence="3" id="KW-0670">Pyruvate</keyword>
<reference evidence="3" key="1">
    <citation type="submission" date="2018-06" db="EMBL/GenBank/DDBJ databases">
        <authorList>
            <person name="Zhirakovskaya E."/>
        </authorList>
    </citation>
    <scope>NUCLEOTIDE SEQUENCE</scope>
</reference>
<proteinExistence type="predicted"/>
<dbReference type="EMBL" id="UOEX01000159">
    <property type="protein sequence ID" value="VAW36206.1"/>
    <property type="molecule type" value="Genomic_DNA"/>
</dbReference>
<keyword evidence="3" id="KW-0418">Kinase</keyword>
<evidence type="ECO:0000313" key="3">
    <source>
        <dbReference type="EMBL" id="VAW36206.1"/>
    </source>
</evidence>
<feature type="domain" description="Pyruvate phosphate dikinase AMP/ATP-binding" evidence="2">
    <location>
        <begin position="1001"/>
        <end position="1237"/>
    </location>
</feature>
<dbReference type="InterPro" id="IPR002192">
    <property type="entry name" value="PPDK_AMP/ATP-bd"/>
</dbReference>
<dbReference type="PANTHER" id="PTHR22931:SF9">
    <property type="entry name" value="PYRUVATE, PHOSPHATE DIKINASE 1, CHLOROPLASTIC"/>
    <property type="match status" value="1"/>
</dbReference>